<dbReference type="EMBL" id="JAHESE010000002">
    <property type="protein sequence ID" value="MBT1707347.1"/>
    <property type="molecule type" value="Genomic_DNA"/>
</dbReference>
<dbReference type="CDD" id="cd00038">
    <property type="entry name" value="CAP_ED"/>
    <property type="match status" value="1"/>
</dbReference>
<dbReference type="InterPro" id="IPR000595">
    <property type="entry name" value="cNMP-bd_dom"/>
</dbReference>
<protein>
    <submittedName>
        <fullName evidence="2">Crp/Fnr family transcriptional regulator</fullName>
    </submittedName>
</protein>
<dbReference type="PROSITE" id="PS50042">
    <property type="entry name" value="CNMP_BINDING_3"/>
    <property type="match status" value="1"/>
</dbReference>
<evidence type="ECO:0000313" key="3">
    <source>
        <dbReference type="Proteomes" id="UP001319080"/>
    </source>
</evidence>
<organism evidence="2 3">
    <name type="scientific">Dawidia cretensis</name>
    <dbReference type="NCBI Taxonomy" id="2782350"/>
    <lineage>
        <taxon>Bacteria</taxon>
        <taxon>Pseudomonadati</taxon>
        <taxon>Bacteroidota</taxon>
        <taxon>Cytophagia</taxon>
        <taxon>Cytophagales</taxon>
        <taxon>Chryseotaleaceae</taxon>
        <taxon>Dawidia</taxon>
    </lineage>
</organism>
<gene>
    <name evidence="2" type="ORF">KK062_03895</name>
</gene>
<dbReference type="Gene3D" id="2.60.120.10">
    <property type="entry name" value="Jelly Rolls"/>
    <property type="match status" value="1"/>
</dbReference>
<feature type="domain" description="Cyclic nucleotide-binding" evidence="1">
    <location>
        <begin position="32"/>
        <end position="118"/>
    </location>
</feature>
<dbReference type="RefSeq" id="WP_254082939.1">
    <property type="nucleotide sequence ID" value="NZ_JAHESE010000002.1"/>
</dbReference>
<proteinExistence type="predicted"/>
<dbReference type="Pfam" id="PF00027">
    <property type="entry name" value="cNMP_binding"/>
    <property type="match status" value="1"/>
</dbReference>
<dbReference type="InterPro" id="IPR018490">
    <property type="entry name" value="cNMP-bd_dom_sf"/>
</dbReference>
<dbReference type="InterPro" id="IPR014710">
    <property type="entry name" value="RmlC-like_jellyroll"/>
</dbReference>
<accession>A0AAP2DWC8</accession>
<dbReference type="AlphaFoldDB" id="A0AAP2DWC8"/>
<evidence type="ECO:0000259" key="1">
    <source>
        <dbReference type="PROSITE" id="PS50042"/>
    </source>
</evidence>
<keyword evidence="3" id="KW-1185">Reference proteome</keyword>
<comment type="caution">
    <text evidence="2">The sequence shown here is derived from an EMBL/GenBank/DDBJ whole genome shotgun (WGS) entry which is preliminary data.</text>
</comment>
<sequence length="193" mass="22881">MTNQESISLIEGYVRQVVSPNAEEWEAFRGILSPRRIRKKELILKQGQVCTFIAFVTEGFLREYNFLHDKDVTVDFISPSHFVTDYPSFLLQSPSVQYIEALTDVECLVFKRDDIHRLYDQYKTWERFGRLIAERIFCNAEARRKNIISKSAEDLYHDFVREYPHVVQHVPQYYIASYLGLSPEHLSRIRRKV</sequence>
<evidence type="ECO:0000313" key="2">
    <source>
        <dbReference type="EMBL" id="MBT1707347.1"/>
    </source>
</evidence>
<name>A0AAP2DWC8_9BACT</name>
<reference evidence="2 3" key="1">
    <citation type="submission" date="2021-05" db="EMBL/GenBank/DDBJ databases">
        <title>A Polyphasic approach of four new species of the genus Ohtaekwangia: Ohtaekwangia histidinii sp. nov., Ohtaekwangia cretensis sp. nov., Ohtaekwangia indiensis sp. nov., Ohtaekwangia reichenbachii sp. nov. from diverse environment.</title>
        <authorList>
            <person name="Octaviana S."/>
        </authorList>
    </citation>
    <scope>NUCLEOTIDE SEQUENCE [LARGE SCALE GENOMIC DNA]</scope>
    <source>
        <strain evidence="2 3">PWU5</strain>
    </source>
</reference>
<dbReference type="SUPFAM" id="SSF51206">
    <property type="entry name" value="cAMP-binding domain-like"/>
    <property type="match status" value="1"/>
</dbReference>
<dbReference type="Proteomes" id="UP001319080">
    <property type="component" value="Unassembled WGS sequence"/>
</dbReference>